<organism evidence="2 3">
    <name type="scientific">Flavobacterium caseinilyticum</name>
    <dbReference type="NCBI Taxonomy" id="2541732"/>
    <lineage>
        <taxon>Bacteria</taxon>
        <taxon>Pseudomonadati</taxon>
        <taxon>Bacteroidota</taxon>
        <taxon>Flavobacteriia</taxon>
        <taxon>Flavobacteriales</taxon>
        <taxon>Flavobacteriaceae</taxon>
        <taxon>Flavobacterium</taxon>
    </lineage>
</organism>
<gene>
    <name evidence="2" type="ORF">E0F89_05095</name>
</gene>
<protein>
    <recommendedName>
        <fullName evidence="1">Putative zinc ribbon domain-containing protein</fullName>
    </recommendedName>
</protein>
<comment type="caution">
    <text evidence="2">The sequence shown here is derived from an EMBL/GenBank/DDBJ whole genome shotgun (WGS) entry which is preliminary data.</text>
</comment>
<dbReference type="Proteomes" id="UP000295278">
    <property type="component" value="Unassembled WGS sequence"/>
</dbReference>
<accession>A0A4V2YUB2</accession>
<evidence type="ECO:0000313" key="3">
    <source>
        <dbReference type="Proteomes" id="UP000295278"/>
    </source>
</evidence>
<proteinExistence type="predicted"/>
<dbReference type="EMBL" id="SMFM01000002">
    <property type="protein sequence ID" value="TDD76977.1"/>
    <property type="molecule type" value="Genomic_DNA"/>
</dbReference>
<name>A0A4V2YUB2_9FLAO</name>
<keyword evidence="3" id="KW-1185">Reference proteome</keyword>
<dbReference type="OrthoDB" id="9801008at2"/>
<dbReference type="RefSeq" id="WP_131908773.1">
    <property type="nucleotide sequence ID" value="NZ_SMFM01000002.1"/>
</dbReference>
<feature type="domain" description="Putative zinc ribbon" evidence="1">
    <location>
        <begin position="6"/>
        <end position="84"/>
    </location>
</feature>
<sequence>MENKILCQSCGLPLDTEALKGTEKNGLKSIDYCKYCYEDGAFKHPKMTLTEMKNNVENQMKKLDLQENVIHEAINILPLLKRWKES</sequence>
<reference evidence="2 3" key="1">
    <citation type="submission" date="2019-03" db="EMBL/GenBank/DDBJ databases">
        <title>Flavobacterium AT-3-2 sp. nov., isolated from arctic soil.</title>
        <authorList>
            <person name="Chaudhary D.K."/>
        </authorList>
    </citation>
    <scope>NUCLEOTIDE SEQUENCE [LARGE SCALE GENOMIC DNA]</scope>
    <source>
        <strain evidence="2 3">AT-3-2</strain>
    </source>
</reference>
<dbReference type="InterPro" id="IPR025868">
    <property type="entry name" value="Zn_ribbon_dom_put"/>
</dbReference>
<evidence type="ECO:0000259" key="1">
    <source>
        <dbReference type="Pfam" id="PF12674"/>
    </source>
</evidence>
<dbReference type="AlphaFoldDB" id="A0A4V2YUB2"/>
<evidence type="ECO:0000313" key="2">
    <source>
        <dbReference type="EMBL" id="TDD76977.1"/>
    </source>
</evidence>
<dbReference type="Pfam" id="PF12674">
    <property type="entry name" value="Zn_ribbon_2"/>
    <property type="match status" value="1"/>
</dbReference>